<dbReference type="GO" id="GO:0044281">
    <property type="term" value="P:small molecule metabolic process"/>
    <property type="evidence" value="ECO:0007669"/>
    <property type="project" value="UniProtKB-ARBA"/>
</dbReference>
<dbReference type="GO" id="GO:0030976">
    <property type="term" value="F:thiamine pyrophosphate binding"/>
    <property type="evidence" value="ECO:0007669"/>
    <property type="project" value="InterPro"/>
</dbReference>
<accession>A0AAU9EMI4</accession>
<evidence type="ECO:0000256" key="1">
    <source>
        <dbReference type="ARBA" id="ARBA00023002"/>
    </source>
</evidence>
<dbReference type="InterPro" id="IPR051457">
    <property type="entry name" value="2-oxoacid:Fd_oxidoreductase"/>
</dbReference>
<dbReference type="SUPFAM" id="SSF52518">
    <property type="entry name" value="Thiamin diphosphate-binding fold (THDP-binding)"/>
    <property type="match status" value="1"/>
</dbReference>
<feature type="domain" description="Thiamine pyrophosphate enzyme TPP-binding" evidence="2">
    <location>
        <begin position="57"/>
        <end position="197"/>
    </location>
</feature>
<dbReference type="PANTHER" id="PTHR48084">
    <property type="entry name" value="2-OXOGLUTARATE OXIDOREDUCTASE SUBUNIT KORB-RELATED"/>
    <property type="match status" value="1"/>
</dbReference>
<dbReference type="Pfam" id="PF02775">
    <property type="entry name" value="TPP_enzyme_C"/>
    <property type="match status" value="1"/>
</dbReference>
<protein>
    <submittedName>
        <fullName evidence="3">2-oxoglutarate synthase</fullName>
    </submittedName>
</protein>
<keyword evidence="4" id="KW-1185">Reference proteome</keyword>
<name>A0AAU9EMI4_9BACT</name>
<gene>
    <name evidence="3" type="ORF">FAK_21970</name>
</gene>
<dbReference type="PANTHER" id="PTHR48084:SF1">
    <property type="entry name" value="2-OXOGLUTARATE SYNTHASE SUBUNIT KORB"/>
    <property type="match status" value="1"/>
</dbReference>
<organism evidence="3 4">
    <name type="scientific">Desulfoferula mesophila</name>
    <dbReference type="NCBI Taxonomy" id="3058419"/>
    <lineage>
        <taxon>Bacteria</taxon>
        <taxon>Pseudomonadati</taxon>
        <taxon>Thermodesulfobacteriota</taxon>
        <taxon>Desulfarculia</taxon>
        <taxon>Desulfarculales</taxon>
        <taxon>Desulfarculaceae</taxon>
        <taxon>Desulfoferula</taxon>
    </lineage>
</organism>
<evidence type="ECO:0000313" key="4">
    <source>
        <dbReference type="Proteomes" id="UP001366166"/>
    </source>
</evidence>
<dbReference type="Gene3D" id="3.40.50.970">
    <property type="match status" value="1"/>
</dbReference>
<dbReference type="CDD" id="cd03375">
    <property type="entry name" value="TPP_OGFOR"/>
    <property type="match status" value="1"/>
</dbReference>
<proteinExistence type="predicted"/>
<dbReference type="Proteomes" id="UP001366166">
    <property type="component" value="Chromosome"/>
</dbReference>
<sequence>MHPLAEKMLRKSALPSIYCPGCGHGTVLNSFLRAVDKLGVYDNLALVGGIGCSGWTPVFIKADTIHALHGRAVAVATGLKLAQPDRKVVVFCGDGDCVAIGGNHFIHAARRNIDLTVVMLNNNIYGMTGGQVAPTTPYQARTQTSPRGNPEQPFDACELARAAGATYIARWTTAQPAQMAKSMREAMEHKGFAFVEVVVQCPTQAGRYMYGTGSAVDLYEMLKTNSVRLSKAGELGAEELAGKIVVGRLLQRDDRPEFTEGVYGLCQAKGV</sequence>
<dbReference type="InterPro" id="IPR011766">
    <property type="entry name" value="TPP_enzyme_TPP-bd"/>
</dbReference>
<dbReference type="InterPro" id="IPR029061">
    <property type="entry name" value="THDP-binding"/>
</dbReference>
<evidence type="ECO:0000313" key="3">
    <source>
        <dbReference type="EMBL" id="BEQ15131.1"/>
    </source>
</evidence>
<dbReference type="EMBL" id="AP028679">
    <property type="protein sequence ID" value="BEQ15131.1"/>
    <property type="molecule type" value="Genomic_DNA"/>
</dbReference>
<dbReference type="RefSeq" id="WP_338599119.1">
    <property type="nucleotide sequence ID" value="NZ_AP028679.1"/>
</dbReference>
<dbReference type="AlphaFoldDB" id="A0AAU9EMI4"/>
<reference evidence="4" key="1">
    <citation type="journal article" date="2023" name="Arch. Microbiol.">
        <title>Desulfoferula mesophilus gen. nov. sp. nov., a mesophilic sulfate-reducing bacterium isolated from a brackish lake sediment.</title>
        <authorList>
            <person name="Watanabe T."/>
            <person name="Yabe T."/>
            <person name="Tsuji J.M."/>
            <person name="Fukui M."/>
        </authorList>
    </citation>
    <scope>NUCLEOTIDE SEQUENCE [LARGE SCALE GENOMIC DNA]</scope>
    <source>
        <strain evidence="4">12FAK</strain>
    </source>
</reference>
<keyword evidence="1" id="KW-0560">Oxidoreductase</keyword>
<evidence type="ECO:0000259" key="2">
    <source>
        <dbReference type="Pfam" id="PF02775"/>
    </source>
</evidence>
<dbReference type="GO" id="GO:0045333">
    <property type="term" value="P:cellular respiration"/>
    <property type="evidence" value="ECO:0007669"/>
    <property type="project" value="UniProtKB-ARBA"/>
</dbReference>
<dbReference type="KEGG" id="dmp:FAK_21970"/>
<dbReference type="GO" id="GO:0016625">
    <property type="term" value="F:oxidoreductase activity, acting on the aldehyde or oxo group of donors, iron-sulfur protein as acceptor"/>
    <property type="evidence" value="ECO:0007669"/>
    <property type="project" value="UniProtKB-ARBA"/>
</dbReference>